<keyword evidence="3" id="KW-1185">Reference proteome</keyword>
<keyword evidence="2" id="KW-0614">Plasmid</keyword>
<accession>A0AAX3YRY5</accession>
<proteinExistence type="predicted"/>
<evidence type="ECO:0000313" key="3">
    <source>
        <dbReference type="Proteomes" id="UP001066327"/>
    </source>
</evidence>
<dbReference type="RefSeq" id="WP_269591562.1">
    <property type="nucleotide sequence ID" value="NZ_CP130956.1"/>
</dbReference>
<organism evidence="2 4">
    <name type="scientific">Rhodococcus opacus</name>
    <name type="common">Nocardia opaca</name>
    <dbReference type="NCBI Taxonomy" id="37919"/>
    <lineage>
        <taxon>Bacteria</taxon>
        <taxon>Bacillati</taxon>
        <taxon>Actinomycetota</taxon>
        <taxon>Actinomycetes</taxon>
        <taxon>Mycobacteriales</taxon>
        <taxon>Nocardiaceae</taxon>
        <taxon>Rhodococcus</taxon>
    </lineage>
</organism>
<evidence type="ECO:0000313" key="1">
    <source>
        <dbReference type="EMBL" id="MCZ4586135.1"/>
    </source>
</evidence>
<dbReference type="AlphaFoldDB" id="A0AAX3YRY5"/>
<sequence>MPSLIVNGVTYGICQTRFEATRELLARFAEGHTLGVAMSLTHDGARHHLFITPGVPITLVE</sequence>
<geneLocation type="plasmid" evidence="2 4">
    <name>pRho-VOC14-L</name>
</geneLocation>
<evidence type="ECO:0000313" key="4">
    <source>
        <dbReference type="Proteomes" id="UP001231166"/>
    </source>
</evidence>
<name>A0AAX3YRY5_RHOOP</name>
<evidence type="ECO:0000313" key="2">
    <source>
        <dbReference type="EMBL" id="WLF51928.1"/>
    </source>
</evidence>
<dbReference type="Proteomes" id="UP001066327">
    <property type="component" value="Unassembled WGS sequence"/>
</dbReference>
<reference evidence="1" key="1">
    <citation type="submission" date="2022-12" db="EMBL/GenBank/DDBJ databases">
        <authorList>
            <person name="Krivoruchko A.V."/>
            <person name="Elkin A."/>
        </authorList>
    </citation>
    <scope>NUCLEOTIDE SEQUENCE</scope>
    <source>
        <strain evidence="1">IEGM 249</strain>
    </source>
</reference>
<protein>
    <submittedName>
        <fullName evidence="2">Uncharacterized protein</fullName>
    </submittedName>
</protein>
<dbReference type="EMBL" id="JAPWIS010000010">
    <property type="protein sequence ID" value="MCZ4586135.1"/>
    <property type="molecule type" value="Genomic_DNA"/>
</dbReference>
<dbReference type="EMBL" id="CP130956">
    <property type="protein sequence ID" value="WLF51928.1"/>
    <property type="molecule type" value="Genomic_DNA"/>
</dbReference>
<dbReference type="Proteomes" id="UP001231166">
    <property type="component" value="Plasmid pRho-VOC14-L"/>
</dbReference>
<gene>
    <name evidence="1" type="ORF">O4328_21000</name>
    <name evidence="2" type="ORF">Q5707_41415</name>
</gene>
<reference evidence="2" key="2">
    <citation type="submission" date="2023-07" db="EMBL/GenBank/DDBJ databases">
        <title>Genomic analysis of Rhodococcus opacus VOC-14 with glycol ethers degradation activity.</title>
        <authorList>
            <person name="Narkevich D.A."/>
            <person name="Hlushen A.M."/>
            <person name="Akhremchuk A.E."/>
            <person name="Sikolenko M.A."/>
            <person name="Valentovich L.N."/>
        </authorList>
    </citation>
    <scope>NUCLEOTIDE SEQUENCE</scope>
    <source>
        <strain evidence="2">VOC-14</strain>
        <plasmid evidence="2">pRho-VOC14-L</plasmid>
    </source>
</reference>